<keyword evidence="3" id="KW-1185">Reference proteome</keyword>
<gene>
    <name evidence="2" type="ORF">V4C55_20430</name>
</gene>
<dbReference type="EMBL" id="JAZHGC010000016">
    <property type="protein sequence ID" value="MEM5288102.1"/>
    <property type="molecule type" value="Genomic_DNA"/>
</dbReference>
<reference evidence="2 3" key="1">
    <citation type="submission" date="2024-01" db="EMBL/GenBank/DDBJ databases">
        <title>The diversity of rhizobia nodulating Mimosa spp. in eleven states of Brazil covering several biomes is determined by host plant, location, and edaphic factors.</title>
        <authorList>
            <person name="Rouws L."/>
            <person name="Barauna A."/>
            <person name="Beukes C."/>
            <person name="De Faria S.M."/>
            <person name="Gross E."/>
            <person name="Dos Reis Junior F.B."/>
            <person name="Simon M."/>
            <person name="Maluk M."/>
            <person name="Odee D.W."/>
            <person name="Kenicer G."/>
            <person name="Young J.P.W."/>
            <person name="Reis V.M."/>
            <person name="Zilli J."/>
            <person name="James E.K."/>
        </authorList>
    </citation>
    <scope>NUCLEOTIDE SEQUENCE [LARGE SCALE GENOMIC DNA]</scope>
    <source>
        <strain evidence="2 3">JPY77</strain>
    </source>
</reference>
<evidence type="ECO:0000313" key="3">
    <source>
        <dbReference type="Proteomes" id="UP001494588"/>
    </source>
</evidence>
<evidence type="ECO:0000313" key="2">
    <source>
        <dbReference type="EMBL" id="MEM5288102.1"/>
    </source>
</evidence>
<keyword evidence="1" id="KW-1133">Transmembrane helix</keyword>
<comment type="caution">
    <text evidence="2">The sequence shown here is derived from an EMBL/GenBank/DDBJ whole genome shotgun (WGS) entry which is preliminary data.</text>
</comment>
<dbReference type="Proteomes" id="UP001494588">
    <property type="component" value="Unassembled WGS sequence"/>
</dbReference>
<sequence length="73" mass="8652">MRKQNDNGRAHEAIWHRERNITPQEKERRRITQNDPVKSGKSYRIKAEKIREIVPIHFEIFCGLVGGILIPLY</sequence>
<evidence type="ECO:0008006" key="4">
    <source>
        <dbReference type="Google" id="ProtNLM"/>
    </source>
</evidence>
<keyword evidence="1" id="KW-0472">Membrane</keyword>
<protein>
    <recommendedName>
        <fullName evidence="4">Integrase</fullName>
    </recommendedName>
</protein>
<dbReference type="RefSeq" id="WP_201652400.1">
    <property type="nucleotide sequence ID" value="NZ_CAJHCS010000015.1"/>
</dbReference>
<keyword evidence="1" id="KW-0812">Transmembrane</keyword>
<name>A0ABU9QF66_9BURK</name>
<organism evidence="2 3">
    <name type="scientific">Paraburkholderia sabiae</name>
    <dbReference type="NCBI Taxonomy" id="273251"/>
    <lineage>
        <taxon>Bacteria</taxon>
        <taxon>Pseudomonadati</taxon>
        <taxon>Pseudomonadota</taxon>
        <taxon>Betaproteobacteria</taxon>
        <taxon>Burkholderiales</taxon>
        <taxon>Burkholderiaceae</taxon>
        <taxon>Paraburkholderia</taxon>
    </lineage>
</organism>
<evidence type="ECO:0000256" key="1">
    <source>
        <dbReference type="SAM" id="Phobius"/>
    </source>
</evidence>
<proteinExistence type="predicted"/>
<feature type="transmembrane region" description="Helical" evidence="1">
    <location>
        <begin position="53"/>
        <end position="72"/>
    </location>
</feature>
<accession>A0ABU9QF66</accession>